<dbReference type="InterPro" id="IPR016024">
    <property type="entry name" value="ARM-type_fold"/>
</dbReference>
<dbReference type="Gene3D" id="1.25.10.10">
    <property type="entry name" value="Leucine-rich Repeat Variant"/>
    <property type="match status" value="1"/>
</dbReference>
<accession>A0A0F3QKG9</accession>
<evidence type="ECO:0000313" key="1">
    <source>
        <dbReference type="EMBL" id="KJV92732.1"/>
    </source>
</evidence>
<protein>
    <recommendedName>
        <fullName evidence="3">HEAT repeats family protein</fullName>
    </recommendedName>
</protein>
<proteinExistence type="predicted"/>
<reference evidence="1 2" key="1">
    <citation type="submission" date="2015-02" db="EMBL/GenBank/DDBJ databases">
        <title>Genome Sequencing of Rickettsiales.</title>
        <authorList>
            <person name="Daugherty S.C."/>
            <person name="Su Q."/>
            <person name="Abolude K."/>
            <person name="Beier-Sexton M."/>
            <person name="Carlyon J.A."/>
            <person name="Carter R."/>
            <person name="Day N.P."/>
            <person name="Dumler S.J."/>
            <person name="Dyachenko V."/>
            <person name="Godinez A."/>
            <person name="Kurtti T.J."/>
            <person name="Lichay M."/>
            <person name="Mullins K.E."/>
            <person name="Ott S."/>
            <person name="Pappas-Brown V."/>
            <person name="Paris D.H."/>
            <person name="Patel P."/>
            <person name="Richards A.L."/>
            <person name="Sadzewicz L."/>
            <person name="Sears K."/>
            <person name="Seidman D."/>
            <person name="Sengamalay N."/>
            <person name="Stenos J."/>
            <person name="Tallon L.J."/>
            <person name="Vincent G."/>
            <person name="Fraser C.M."/>
            <person name="Munderloh U."/>
            <person name="Dunning-Hotopp J.C."/>
        </authorList>
    </citation>
    <scope>NUCLEOTIDE SEQUENCE [LARGE SCALE GENOMIC DNA]</scope>
    <source>
        <strain evidence="1 2">RML Mogi</strain>
    </source>
</reference>
<evidence type="ECO:0008006" key="3">
    <source>
        <dbReference type="Google" id="ProtNLM"/>
    </source>
</evidence>
<comment type="caution">
    <text evidence="1">The sequence shown here is derived from an EMBL/GenBank/DDBJ whole genome shotgun (WGS) entry which is preliminary data.</text>
</comment>
<dbReference type="Proteomes" id="UP000033689">
    <property type="component" value="Unassembled WGS sequence"/>
</dbReference>
<dbReference type="EMBL" id="LAOJ01000001">
    <property type="protein sequence ID" value="KJV92732.1"/>
    <property type="molecule type" value="Genomic_DNA"/>
</dbReference>
<gene>
    <name evidence="1" type="ORF">RBEMOGI_1368</name>
</gene>
<dbReference type="PATRIC" id="fig|1359194.3.peg.1396"/>
<dbReference type="AlphaFoldDB" id="A0A0F3QKG9"/>
<evidence type="ECO:0000313" key="2">
    <source>
        <dbReference type="Proteomes" id="UP000033689"/>
    </source>
</evidence>
<dbReference type="InterPro" id="IPR011989">
    <property type="entry name" value="ARM-like"/>
</dbReference>
<dbReference type="SUPFAM" id="SSF48371">
    <property type="entry name" value="ARM repeat"/>
    <property type="match status" value="1"/>
</dbReference>
<sequence>MHLLAQSKIKGEFNNRIPHLKQIQNLIDDILLRDITIWEQHIIDSGYLSEKIVEAVNEKLQNGKANFQEFKTAVEIITALTNRNQWGNKTKVYERLICLLKIRDTQLQKLVLQKLAQILDETIDKKVVHESSRKIILLLNKEVLNKYIKIILAKTIIFIPDLSEEVFNKIQKLKIKFLNKTLIITVLTEVLIVMPTQKAVNISKKLLVNPKYELRFVAATGLFEIAKAMPTQEAFIILKELFVNPDNTVKHVVARNLTEIMEMIPSLIQEAFGFLKELIVNPNTRYNLKSEAITNIAKIVRTTPSLAYEAFIFLKEIILSSNGEDNIRLEAIRNILVPVTAEPSLTHEAFIFLKEIILSSKIYDNSKSKAIESIVSITRTMPNLAEEAVTFLKRVNMTPKNNYNIKSEAIRGIAVIAEMKPTHATFIFLKTAITNPKTYSYFKPIIAESIIGIVKIMPSLAQQAFTFLREIITTLNTYNIENYAIRSIAKIVEINSSLALKAFTFLKVREL</sequence>
<organism evidence="1 2">
    <name type="scientific">Rickettsia bellii str. RML Mogi</name>
    <dbReference type="NCBI Taxonomy" id="1359194"/>
    <lineage>
        <taxon>Bacteria</taxon>
        <taxon>Pseudomonadati</taxon>
        <taxon>Pseudomonadota</taxon>
        <taxon>Alphaproteobacteria</taxon>
        <taxon>Rickettsiales</taxon>
        <taxon>Rickettsiaceae</taxon>
        <taxon>Rickettsieae</taxon>
        <taxon>Rickettsia</taxon>
        <taxon>belli group</taxon>
    </lineage>
</organism>
<name>A0A0F3QKG9_RICBE</name>
<dbReference type="RefSeq" id="WP_231569957.1">
    <property type="nucleotide sequence ID" value="NZ_LAOJ01000001.1"/>
</dbReference>